<name>A0A7X3LYC7_9HYPH</name>
<keyword evidence="3" id="KW-1185">Reference proteome</keyword>
<dbReference type="AlphaFoldDB" id="A0A7X3LYC7"/>
<gene>
    <name evidence="2" type="ORF">GR183_21265</name>
</gene>
<dbReference type="Pfam" id="PF13472">
    <property type="entry name" value="Lipase_GDSL_2"/>
    <property type="match status" value="1"/>
</dbReference>
<dbReference type="CDD" id="cd01839">
    <property type="entry name" value="SGNH_arylesterase_like"/>
    <property type="match status" value="1"/>
</dbReference>
<feature type="domain" description="SGNH hydrolase-type esterase" evidence="1">
    <location>
        <begin position="10"/>
        <end position="202"/>
    </location>
</feature>
<evidence type="ECO:0000259" key="1">
    <source>
        <dbReference type="Pfam" id="PF13472"/>
    </source>
</evidence>
<organism evidence="2 3">
    <name type="scientific">Stappia sediminis</name>
    <dbReference type="NCBI Taxonomy" id="2692190"/>
    <lineage>
        <taxon>Bacteria</taxon>
        <taxon>Pseudomonadati</taxon>
        <taxon>Pseudomonadota</taxon>
        <taxon>Alphaproteobacteria</taxon>
        <taxon>Hyphomicrobiales</taxon>
        <taxon>Stappiaceae</taxon>
        <taxon>Stappia</taxon>
    </lineage>
</organism>
<protein>
    <submittedName>
        <fullName evidence="2">Hydrolase</fullName>
    </submittedName>
</protein>
<dbReference type="SUPFAM" id="SSF52266">
    <property type="entry name" value="SGNH hydrolase"/>
    <property type="match status" value="1"/>
</dbReference>
<dbReference type="InterPro" id="IPR013830">
    <property type="entry name" value="SGNH_hydro"/>
</dbReference>
<dbReference type="EMBL" id="WUMV01000010">
    <property type="protein sequence ID" value="MXN67444.1"/>
    <property type="molecule type" value="Genomic_DNA"/>
</dbReference>
<dbReference type="Gene3D" id="3.40.50.1110">
    <property type="entry name" value="SGNH hydrolase"/>
    <property type="match status" value="1"/>
</dbReference>
<sequence length="216" mass="23130">MSADPKTVVCFGDSNTHGTRPMVRFGERGRYAADVRWTGHLRAALPDSVTLIEEGHPGRTTVHDDPIEGVHKNGLPALQVALETHRPIGLLLIMLGTNDFKARYSVTAADVARSVDRLLRIVKTSESGPDSGVPKLFLIAPPPIEERGCLAGIFEGGSAKSRGFAPLLEEVAREHGAAFLDAGSVIRVSKVDGVHFEEDAHAVLGKAIAVEVSRML</sequence>
<dbReference type="InterPro" id="IPR036514">
    <property type="entry name" value="SGNH_hydro_sf"/>
</dbReference>
<dbReference type="RefSeq" id="WP_160777719.1">
    <property type="nucleotide sequence ID" value="NZ_WUMV01000010.1"/>
</dbReference>
<dbReference type="Proteomes" id="UP000433101">
    <property type="component" value="Unassembled WGS sequence"/>
</dbReference>
<evidence type="ECO:0000313" key="3">
    <source>
        <dbReference type="Proteomes" id="UP000433101"/>
    </source>
</evidence>
<evidence type="ECO:0000313" key="2">
    <source>
        <dbReference type="EMBL" id="MXN67444.1"/>
    </source>
</evidence>
<dbReference type="GO" id="GO:0016788">
    <property type="term" value="F:hydrolase activity, acting on ester bonds"/>
    <property type="evidence" value="ECO:0007669"/>
    <property type="project" value="UniProtKB-ARBA"/>
</dbReference>
<reference evidence="2 3" key="1">
    <citation type="submission" date="2019-12" db="EMBL/GenBank/DDBJ databases">
        <authorList>
            <person name="Li M."/>
        </authorList>
    </citation>
    <scope>NUCLEOTIDE SEQUENCE [LARGE SCALE GENOMIC DNA]</scope>
    <source>
        <strain evidence="2 3">GBMRC 2046</strain>
    </source>
</reference>
<keyword evidence="2" id="KW-0378">Hydrolase</keyword>
<proteinExistence type="predicted"/>
<accession>A0A7X3LYC7</accession>
<comment type="caution">
    <text evidence="2">The sequence shown here is derived from an EMBL/GenBank/DDBJ whole genome shotgun (WGS) entry which is preliminary data.</text>
</comment>